<dbReference type="InterPro" id="IPR002016">
    <property type="entry name" value="Haem_peroxidase"/>
</dbReference>
<evidence type="ECO:0000256" key="7">
    <source>
        <dbReference type="ARBA" id="ARBA00023004"/>
    </source>
</evidence>
<dbReference type="SUPFAM" id="SSF48113">
    <property type="entry name" value="Heme-dependent peroxidases"/>
    <property type="match status" value="1"/>
</dbReference>
<sequence>MLFLRSRSLAALAVLHGLCFGQAHSAATLHWPDPQLDFLEDTLYSINSIGFLTENCDPRQNTTIAAQWLRLAYHDMSTHDATDGSGGLDASMIYELDRPQNVGIGMQQSLQDFVFFRTPYVGFADMIAMGVVMGVASCGGPIIPFRGGRVDAKVAGPATVPEPQQDLASHIASFNRQGFTQAEMIALVACGHTLGGVRRDDFPLIVDEKAPDGFGDFDGTAASRTSFDNAVVLEYLNGTTTNPLVASANVTARSDLRIFSSDGNSTMHRLASSNDFSETCKALLEQMINTVPKDVKLTDVIDPLENKVGSALLYTKNGSYVLQTNLRRLSVNPNRTVTLFWKERQTQGSLCPSTGCSVSSTRVSLDPPSFLGELRGIQKLSNYKFTTQIPLNASIAKFWFEVDEKDGSAPSIVDNDDGSGFEIDQDTVLFDPSRTTIVSEGFSGVFVIVVGVKDDILNAGGADAPHLTLESFEPGTQDFIAKIETVSLQRDTTHSPADGYTFFTGNISTGATAMHVHATVGGQKFTQYVVANDFMA</sequence>
<dbReference type="PROSITE" id="PS50873">
    <property type="entry name" value="PEROXIDASE_4"/>
    <property type="match status" value="1"/>
</dbReference>
<comment type="caution">
    <text evidence="10">The sequence shown here is derived from an EMBL/GenBank/DDBJ whole genome shotgun (WGS) entry which is preliminary data.</text>
</comment>
<dbReference type="GO" id="GO:0004601">
    <property type="term" value="F:peroxidase activity"/>
    <property type="evidence" value="ECO:0007669"/>
    <property type="project" value="UniProtKB-KW"/>
</dbReference>
<evidence type="ECO:0000256" key="1">
    <source>
        <dbReference type="ARBA" id="ARBA00003917"/>
    </source>
</evidence>
<dbReference type="PRINTS" id="PR00458">
    <property type="entry name" value="PEROXIDASE"/>
</dbReference>
<dbReference type="EMBL" id="BRPK01000002">
    <property type="protein sequence ID" value="GLB35585.1"/>
    <property type="molecule type" value="Genomic_DNA"/>
</dbReference>
<gene>
    <name evidence="10" type="ORF">LshimejAT787_0211500</name>
</gene>
<comment type="function">
    <text evidence="1">Destroys radicals which are normally produced within the cells and which are toxic to biological systems.</text>
</comment>
<keyword evidence="7" id="KW-0408">Iron</keyword>
<evidence type="ECO:0000313" key="11">
    <source>
        <dbReference type="Proteomes" id="UP001063166"/>
    </source>
</evidence>
<keyword evidence="4" id="KW-0349">Heme</keyword>
<dbReference type="GO" id="GO:0042744">
    <property type="term" value="P:hydrogen peroxide catabolic process"/>
    <property type="evidence" value="ECO:0007669"/>
    <property type="project" value="TreeGrafter"/>
</dbReference>
<protein>
    <recommendedName>
        <fullName evidence="8">Peroxidase</fullName>
        <ecNumber evidence="8">1.11.1.-</ecNumber>
    </recommendedName>
</protein>
<organism evidence="10 11">
    <name type="scientific">Lyophyllum shimeji</name>
    <name type="common">Hon-shimeji</name>
    <name type="synonym">Tricholoma shimeji</name>
    <dbReference type="NCBI Taxonomy" id="47721"/>
    <lineage>
        <taxon>Eukaryota</taxon>
        <taxon>Fungi</taxon>
        <taxon>Dikarya</taxon>
        <taxon>Basidiomycota</taxon>
        <taxon>Agaricomycotina</taxon>
        <taxon>Agaricomycetes</taxon>
        <taxon>Agaricomycetidae</taxon>
        <taxon>Agaricales</taxon>
        <taxon>Tricholomatineae</taxon>
        <taxon>Lyophyllaceae</taxon>
        <taxon>Lyophyllum</taxon>
    </lineage>
</organism>
<evidence type="ECO:0000256" key="4">
    <source>
        <dbReference type="ARBA" id="ARBA00022617"/>
    </source>
</evidence>
<dbReference type="Gene3D" id="1.10.520.10">
    <property type="match status" value="1"/>
</dbReference>
<keyword evidence="6 8" id="KW-0560">Oxidoreductase</keyword>
<evidence type="ECO:0000256" key="2">
    <source>
        <dbReference type="ARBA" id="ARBA00005997"/>
    </source>
</evidence>
<dbReference type="GO" id="GO:0020037">
    <property type="term" value="F:heme binding"/>
    <property type="evidence" value="ECO:0007669"/>
    <property type="project" value="UniProtKB-UniRule"/>
</dbReference>
<evidence type="ECO:0000256" key="6">
    <source>
        <dbReference type="ARBA" id="ARBA00023002"/>
    </source>
</evidence>
<dbReference type="InterPro" id="IPR002207">
    <property type="entry name" value="Peroxidase_I"/>
</dbReference>
<dbReference type="EC" id="1.11.1.-" evidence="8"/>
<dbReference type="OrthoDB" id="5985073at2759"/>
<dbReference type="PANTHER" id="PTHR31356:SF53">
    <property type="entry name" value="HEME PEROXIDASE"/>
    <property type="match status" value="1"/>
</dbReference>
<comment type="similarity">
    <text evidence="2">Belongs to the peroxidase family. Cytochrome c peroxidase subfamily.</text>
</comment>
<name>A0A9P3PGK2_LYOSH</name>
<dbReference type="PANTHER" id="PTHR31356">
    <property type="entry name" value="THYLAKOID LUMENAL 29 KDA PROTEIN, CHLOROPLASTIC-RELATED"/>
    <property type="match status" value="1"/>
</dbReference>
<dbReference type="AlphaFoldDB" id="A0A9P3PGK2"/>
<feature type="domain" description="Plant heme peroxidase family profile" evidence="9">
    <location>
        <begin position="121"/>
        <end position="382"/>
    </location>
</feature>
<keyword evidence="3 8" id="KW-0575">Peroxidase</keyword>
<evidence type="ECO:0000256" key="3">
    <source>
        <dbReference type="ARBA" id="ARBA00022559"/>
    </source>
</evidence>
<proteinExistence type="inferred from homology"/>
<feature type="chain" id="PRO_5040530210" description="Peroxidase" evidence="8">
    <location>
        <begin position="26"/>
        <end position="536"/>
    </location>
</feature>
<evidence type="ECO:0000313" key="10">
    <source>
        <dbReference type="EMBL" id="GLB35585.1"/>
    </source>
</evidence>
<evidence type="ECO:0000256" key="5">
    <source>
        <dbReference type="ARBA" id="ARBA00022723"/>
    </source>
</evidence>
<dbReference type="Gene3D" id="1.10.420.10">
    <property type="entry name" value="Peroxidase, domain 2"/>
    <property type="match status" value="1"/>
</dbReference>
<dbReference type="Proteomes" id="UP001063166">
    <property type="component" value="Unassembled WGS sequence"/>
</dbReference>
<dbReference type="GO" id="GO:0046872">
    <property type="term" value="F:metal ion binding"/>
    <property type="evidence" value="ECO:0007669"/>
    <property type="project" value="UniProtKB-UniRule"/>
</dbReference>
<accession>A0A9P3PGK2</accession>
<evidence type="ECO:0000259" key="9">
    <source>
        <dbReference type="PROSITE" id="PS50873"/>
    </source>
</evidence>
<feature type="signal peptide" evidence="8">
    <location>
        <begin position="1"/>
        <end position="25"/>
    </location>
</feature>
<keyword evidence="8" id="KW-0732">Signal</keyword>
<dbReference type="GO" id="GO:0034599">
    <property type="term" value="P:cellular response to oxidative stress"/>
    <property type="evidence" value="ECO:0007669"/>
    <property type="project" value="InterPro"/>
</dbReference>
<dbReference type="InterPro" id="IPR044831">
    <property type="entry name" value="Ccp1-like"/>
</dbReference>
<dbReference type="GO" id="GO:0000302">
    <property type="term" value="P:response to reactive oxygen species"/>
    <property type="evidence" value="ECO:0007669"/>
    <property type="project" value="TreeGrafter"/>
</dbReference>
<dbReference type="PRINTS" id="PR00459">
    <property type="entry name" value="ASPEROXIDASE"/>
</dbReference>
<dbReference type="Pfam" id="PF00141">
    <property type="entry name" value="peroxidase"/>
    <property type="match status" value="1"/>
</dbReference>
<keyword evidence="11" id="KW-1185">Reference proteome</keyword>
<evidence type="ECO:0000256" key="8">
    <source>
        <dbReference type="RuleBase" id="RU363051"/>
    </source>
</evidence>
<dbReference type="InterPro" id="IPR010255">
    <property type="entry name" value="Haem_peroxidase_sf"/>
</dbReference>
<reference evidence="10" key="1">
    <citation type="submission" date="2022-07" db="EMBL/GenBank/DDBJ databases">
        <title>The genome of Lyophyllum shimeji provides insight into the initial evolution of ectomycorrhizal fungal genome.</title>
        <authorList>
            <person name="Kobayashi Y."/>
            <person name="Shibata T."/>
            <person name="Hirakawa H."/>
            <person name="Shigenobu S."/>
            <person name="Nishiyama T."/>
            <person name="Yamada A."/>
            <person name="Hasebe M."/>
            <person name="Kawaguchi M."/>
        </authorList>
    </citation>
    <scope>NUCLEOTIDE SEQUENCE</scope>
    <source>
        <strain evidence="10">AT787</strain>
    </source>
</reference>
<keyword evidence="5" id="KW-0479">Metal-binding</keyword>